<dbReference type="RefSeq" id="WP_270878908.1">
    <property type="nucleotide sequence ID" value="NZ_JAQFVF010000022.1"/>
</dbReference>
<feature type="transmembrane region" description="Helical" evidence="1">
    <location>
        <begin position="82"/>
        <end position="105"/>
    </location>
</feature>
<evidence type="ECO:0000256" key="1">
    <source>
        <dbReference type="SAM" id="Phobius"/>
    </source>
</evidence>
<dbReference type="EMBL" id="JBHSMJ010000029">
    <property type="protein sequence ID" value="MFC5450810.1"/>
    <property type="molecule type" value="Genomic_DNA"/>
</dbReference>
<accession>A0ABW0KBN4</accession>
<dbReference type="Proteomes" id="UP001596044">
    <property type="component" value="Unassembled WGS sequence"/>
</dbReference>
<protein>
    <recommendedName>
        <fullName evidence="4">DUF1453 family protein</fullName>
    </recommendedName>
</protein>
<proteinExistence type="predicted"/>
<organism evidence="2 3">
    <name type="scientific">Paenibacillus aestuarii</name>
    <dbReference type="NCBI Taxonomy" id="516965"/>
    <lineage>
        <taxon>Bacteria</taxon>
        <taxon>Bacillati</taxon>
        <taxon>Bacillota</taxon>
        <taxon>Bacilli</taxon>
        <taxon>Bacillales</taxon>
        <taxon>Paenibacillaceae</taxon>
        <taxon>Paenibacillus</taxon>
    </lineage>
</organism>
<sequence>MSNIFLCLIILLLIVRSQLRVKPLRRSLFTLPLLLLFYAIYLAAQAHVQPGEGISLALSALLGSGVGLFQGRLTRVYVDNSVWMMAGSWAGLAVWLLSIPLRFIVRYGFVELSGIDVVLTGAQAYVPFLFSIAGILLGKVLMLSLLYPEQMRAAAVGTFKHHRAR</sequence>
<keyword evidence="1" id="KW-0812">Transmembrane</keyword>
<evidence type="ECO:0000313" key="3">
    <source>
        <dbReference type="Proteomes" id="UP001596044"/>
    </source>
</evidence>
<reference evidence="3" key="1">
    <citation type="journal article" date="2019" name="Int. J. Syst. Evol. Microbiol.">
        <title>The Global Catalogue of Microorganisms (GCM) 10K type strain sequencing project: providing services to taxonomists for standard genome sequencing and annotation.</title>
        <authorList>
            <consortium name="The Broad Institute Genomics Platform"/>
            <consortium name="The Broad Institute Genome Sequencing Center for Infectious Disease"/>
            <person name="Wu L."/>
            <person name="Ma J."/>
        </authorList>
    </citation>
    <scope>NUCLEOTIDE SEQUENCE [LARGE SCALE GENOMIC DNA]</scope>
    <source>
        <strain evidence="3">KACC 11904</strain>
    </source>
</reference>
<name>A0ABW0KBN4_9BACL</name>
<feature type="transmembrane region" description="Helical" evidence="1">
    <location>
        <begin position="53"/>
        <end position="70"/>
    </location>
</feature>
<keyword evidence="1" id="KW-0472">Membrane</keyword>
<gene>
    <name evidence="2" type="ORF">ACFPOG_21375</name>
</gene>
<keyword evidence="1" id="KW-1133">Transmembrane helix</keyword>
<feature type="transmembrane region" description="Helical" evidence="1">
    <location>
        <begin position="125"/>
        <end position="147"/>
    </location>
</feature>
<keyword evidence="3" id="KW-1185">Reference proteome</keyword>
<feature type="transmembrane region" description="Helical" evidence="1">
    <location>
        <begin position="27"/>
        <end position="44"/>
    </location>
</feature>
<evidence type="ECO:0008006" key="4">
    <source>
        <dbReference type="Google" id="ProtNLM"/>
    </source>
</evidence>
<evidence type="ECO:0000313" key="2">
    <source>
        <dbReference type="EMBL" id="MFC5450810.1"/>
    </source>
</evidence>
<comment type="caution">
    <text evidence="2">The sequence shown here is derived from an EMBL/GenBank/DDBJ whole genome shotgun (WGS) entry which is preliminary data.</text>
</comment>